<dbReference type="AlphaFoldDB" id="J3NPW4"/>
<dbReference type="VEuPathDB" id="FungiDB:GGTG_03321"/>
<dbReference type="eggNOG" id="ENOG502RMU6">
    <property type="taxonomic scope" value="Eukaryota"/>
</dbReference>
<reference evidence="3" key="4">
    <citation type="journal article" date="2015" name="G3 (Bethesda)">
        <title>Genome sequences of three phytopathogenic species of the Magnaporthaceae family of fungi.</title>
        <authorList>
            <person name="Okagaki L.H."/>
            <person name="Nunes C.C."/>
            <person name="Sailsbery J."/>
            <person name="Clay B."/>
            <person name="Brown D."/>
            <person name="John T."/>
            <person name="Oh Y."/>
            <person name="Young N."/>
            <person name="Fitzgerald M."/>
            <person name="Haas B.J."/>
            <person name="Zeng Q."/>
            <person name="Young S."/>
            <person name="Adiconis X."/>
            <person name="Fan L."/>
            <person name="Levin J.Z."/>
            <person name="Mitchell T.K."/>
            <person name="Okubara P.A."/>
            <person name="Farman M.L."/>
            <person name="Kohn L.M."/>
            <person name="Birren B."/>
            <person name="Ma L.-J."/>
            <person name="Dean R.A."/>
        </authorList>
    </citation>
    <scope>NUCLEOTIDE SEQUENCE</scope>
    <source>
        <strain evidence="3">R3-111a-1</strain>
    </source>
</reference>
<keyword evidence="4" id="KW-1185">Reference proteome</keyword>
<accession>J3NPW4</accession>
<dbReference type="RefSeq" id="XP_009219364.1">
    <property type="nucleotide sequence ID" value="XM_009221100.1"/>
</dbReference>
<keyword evidence="1" id="KW-0732">Signal</keyword>
<feature type="chain" id="PRO_5015094354" evidence="1">
    <location>
        <begin position="19"/>
        <end position="179"/>
    </location>
</feature>
<sequence length="179" mass="18956">MRSGRGLGLLALAAQAAAQFPSPFGLPYFIPCAGYLYKGGNVCPSDAFCWFIGIQDWALCAPCSRDPSRCPGQPQPPQPPPNPSDVLSTIDFFGNPNCGGSQVTFTNTGRGGGFSEGGCNYIPDIFRSARVAVLANGCTVEIFTDTGCSRDRIVARTGQCLNANGNWASYRTSNCARKV</sequence>
<gene>
    <name evidence="3" type="primary">20343779</name>
    <name evidence="2" type="ORF">GGTG_03321</name>
</gene>
<organism evidence="2">
    <name type="scientific">Gaeumannomyces tritici (strain R3-111a-1)</name>
    <name type="common">Wheat and barley take-all root rot fungus</name>
    <name type="synonym">Gaeumannomyces graminis var. tritici</name>
    <dbReference type="NCBI Taxonomy" id="644352"/>
    <lineage>
        <taxon>Eukaryota</taxon>
        <taxon>Fungi</taxon>
        <taxon>Dikarya</taxon>
        <taxon>Ascomycota</taxon>
        <taxon>Pezizomycotina</taxon>
        <taxon>Sordariomycetes</taxon>
        <taxon>Sordariomycetidae</taxon>
        <taxon>Magnaporthales</taxon>
        <taxon>Magnaporthaceae</taxon>
        <taxon>Gaeumannomyces</taxon>
    </lineage>
</organism>
<dbReference type="Proteomes" id="UP000006039">
    <property type="component" value="Unassembled WGS sequence"/>
</dbReference>
<dbReference type="OrthoDB" id="4691160at2759"/>
<dbReference type="GeneID" id="20343779"/>
<reference evidence="3" key="5">
    <citation type="submission" date="2018-04" db="UniProtKB">
        <authorList>
            <consortium name="EnsemblFungi"/>
        </authorList>
    </citation>
    <scope>IDENTIFICATION</scope>
    <source>
        <strain evidence="3">R3-111a-1</strain>
    </source>
</reference>
<reference evidence="2" key="3">
    <citation type="submission" date="2010-09" db="EMBL/GenBank/DDBJ databases">
        <title>Annotation of Gaeumannomyces graminis var. tritici R3-111a-1.</title>
        <authorList>
            <consortium name="The Broad Institute Genome Sequencing Platform"/>
            <person name="Ma L.-J."/>
            <person name="Dead R."/>
            <person name="Young S.K."/>
            <person name="Zeng Q."/>
            <person name="Gargeya S."/>
            <person name="Fitzgerald M."/>
            <person name="Haas B."/>
            <person name="Abouelleil A."/>
            <person name="Alvarado L."/>
            <person name="Arachchi H.M."/>
            <person name="Berlin A."/>
            <person name="Brown A."/>
            <person name="Chapman S.B."/>
            <person name="Chen Z."/>
            <person name="Dunbar C."/>
            <person name="Freedman E."/>
            <person name="Gearin G."/>
            <person name="Gellesch M."/>
            <person name="Goldberg J."/>
            <person name="Griggs A."/>
            <person name="Gujja S."/>
            <person name="Heiman D."/>
            <person name="Howarth C."/>
            <person name="Larson L."/>
            <person name="Lui A."/>
            <person name="MacDonald P.J.P."/>
            <person name="Mehta T."/>
            <person name="Montmayeur A."/>
            <person name="Murphy C."/>
            <person name="Neiman D."/>
            <person name="Pearson M."/>
            <person name="Priest M."/>
            <person name="Roberts A."/>
            <person name="Saif S."/>
            <person name="Shea T."/>
            <person name="Shenoy N."/>
            <person name="Sisk P."/>
            <person name="Stolte C."/>
            <person name="Sykes S."/>
            <person name="Yandava C."/>
            <person name="Wortman J."/>
            <person name="Nusbaum C."/>
            <person name="Birren B."/>
        </authorList>
    </citation>
    <scope>NUCLEOTIDE SEQUENCE</scope>
    <source>
        <strain evidence="2">R3-111a-1</strain>
    </source>
</reference>
<feature type="signal peptide" evidence="1">
    <location>
        <begin position="1"/>
        <end position="18"/>
    </location>
</feature>
<evidence type="ECO:0000313" key="3">
    <source>
        <dbReference type="EnsemblFungi" id="EJT78219"/>
    </source>
</evidence>
<dbReference type="EnsemblFungi" id="EJT78219">
    <property type="protein sequence ID" value="EJT78219"/>
    <property type="gene ID" value="GGTG_03321"/>
</dbReference>
<proteinExistence type="predicted"/>
<evidence type="ECO:0000313" key="2">
    <source>
        <dbReference type="EMBL" id="EJT78219.1"/>
    </source>
</evidence>
<reference evidence="4" key="1">
    <citation type="submission" date="2010-07" db="EMBL/GenBank/DDBJ databases">
        <title>The genome sequence of Gaeumannomyces graminis var. tritici strain R3-111a-1.</title>
        <authorList>
            <consortium name="The Broad Institute Genome Sequencing Platform"/>
            <person name="Ma L.-J."/>
            <person name="Dead R."/>
            <person name="Young S."/>
            <person name="Zeng Q."/>
            <person name="Koehrsen M."/>
            <person name="Alvarado L."/>
            <person name="Berlin A."/>
            <person name="Chapman S.B."/>
            <person name="Chen Z."/>
            <person name="Freedman E."/>
            <person name="Gellesch M."/>
            <person name="Goldberg J."/>
            <person name="Griggs A."/>
            <person name="Gujja S."/>
            <person name="Heilman E.R."/>
            <person name="Heiman D."/>
            <person name="Hepburn T."/>
            <person name="Howarth C."/>
            <person name="Jen D."/>
            <person name="Larson L."/>
            <person name="Mehta T."/>
            <person name="Neiman D."/>
            <person name="Pearson M."/>
            <person name="Roberts A."/>
            <person name="Saif S."/>
            <person name="Shea T."/>
            <person name="Shenoy N."/>
            <person name="Sisk P."/>
            <person name="Stolte C."/>
            <person name="Sykes S."/>
            <person name="Walk T."/>
            <person name="White J."/>
            <person name="Yandava C."/>
            <person name="Haas B."/>
            <person name="Nusbaum C."/>
            <person name="Birren B."/>
        </authorList>
    </citation>
    <scope>NUCLEOTIDE SEQUENCE [LARGE SCALE GENOMIC DNA]</scope>
    <source>
        <strain evidence="4">R3-111a-1</strain>
    </source>
</reference>
<evidence type="ECO:0000313" key="4">
    <source>
        <dbReference type="Proteomes" id="UP000006039"/>
    </source>
</evidence>
<dbReference type="HOGENOM" id="CLU_1510913_0_0_1"/>
<reference evidence="2" key="2">
    <citation type="submission" date="2010-07" db="EMBL/GenBank/DDBJ databases">
        <authorList>
            <consortium name="The Broad Institute Genome Sequencing Platform"/>
            <consortium name="Broad Institute Genome Sequencing Center for Infectious Disease"/>
            <person name="Ma L.-J."/>
            <person name="Dead R."/>
            <person name="Young S."/>
            <person name="Zeng Q."/>
            <person name="Koehrsen M."/>
            <person name="Alvarado L."/>
            <person name="Berlin A."/>
            <person name="Chapman S.B."/>
            <person name="Chen Z."/>
            <person name="Freedman E."/>
            <person name="Gellesch M."/>
            <person name="Goldberg J."/>
            <person name="Griggs A."/>
            <person name="Gujja S."/>
            <person name="Heilman E.R."/>
            <person name="Heiman D."/>
            <person name="Hepburn T."/>
            <person name="Howarth C."/>
            <person name="Jen D."/>
            <person name="Larson L."/>
            <person name="Mehta T."/>
            <person name="Neiman D."/>
            <person name="Pearson M."/>
            <person name="Roberts A."/>
            <person name="Saif S."/>
            <person name="Shea T."/>
            <person name="Shenoy N."/>
            <person name="Sisk P."/>
            <person name="Stolte C."/>
            <person name="Sykes S."/>
            <person name="Walk T."/>
            <person name="White J."/>
            <person name="Yandava C."/>
            <person name="Haas B."/>
            <person name="Nusbaum C."/>
            <person name="Birren B."/>
        </authorList>
    </citation>
    <scope>NUCLEOTIDE SEQUENCE</scope>
    <source>
        <strain evidence="2">R3-111a-1</strain>
    </source>
</reference>
<name>J3NPW4_GAET3</name>
<evidence type="ECO:0000256" key="1">
    <source>
        <dbReference type="SAM" id="SignalP"/>
    </source>
</evidence>
<protein>
    <submittedName>
        <fullName evidence="2 3">Uncharacterized protein</fullName>
    </submittedName>
</protein>
<dbReference type="EMBL" id="GL385396">
    <property type="protein sequence ID" value="EJT78219.1"/>
    <property type="molecule type" value="Genomic_DNA"/>
</dbReference>